<gene>
    <name evidence="11" type="ORF">EWB00_010988</name>
</gene>
<dbReference type="Gene3D" id="2.30.34.10">
    <property type="entry name" value="Leishmanolysin domain 4"/>
    <property type="match status" value="1"/>
</dbReference>
<reference evidence="11 12" key="1">
    <citation type="submission" date="2019-03" db="EMBL/GenBank/DDBJ databases">
        <title>An improved genome assembly of the fluke Schistosoma japonicum.</title>
        <authorList>
            <person name="Hu W."/>
            <person name="Luo F."/>
            <person name="Yin M."/>
            <person name="Mo X."/>
            <person name="Sun C."/>
            <person name="Wu Q."/>
            <person name="Zhu B."/>
            <person name="Xiang M."/>
            <person name="Wang J."/>
            <person name="Wang Y."/>
            <person name="Zhang T."/>
            <person name="Xu B."/>
            <person name="Zheng H."/>
            <person name="Feng Z."/>
        </authorList>
    </citation>
    <scope>NUCLEOTIDE SEQUENCE [LARGE SCALE GENOMIC DNA]</scope>
    <source>
        <strain evidence="11">HuSjv2</strain>
        <tissue evidence="11">Worms</tissue>
    </source>
</reference>
<keyword evidence="4 10" id="KW-0378">Hydrolase</keyword>
<keyword evidence="3 9" id="KW-0479">Metal-binding</keyword>
<dbReference type="GO" id="GO:0006508">
    <property type="term" value="P:proteolysis"/>
    <property type="evidence" value="ECO:0007669"/>
    <property type="project" value="UniProtKB-KW"/>
</dbReference>
<dbReference type="PANTHER" id="PTHR10942">
    <property type="entry name" value="LEISHMANOLYSIN-LIKE PEPTIDASE"/>
    <property type="match status" value="1"/>
</dbReference>
<evidence type="ECO:0000256" key="7">
    <source>
        <dbReference type="ARBA" id="ARBA00039717"/>
    </source>
</evidence>
<comment type="caution">
    <text evidence="11">The sequence shown here is derived from an EMBL/GenBank/DDBJ whole genome shotgun (WGS) entry which is preliminary data.</text>
</comment>
<feature type="binding site" evidence="9">
    <location>
        <position position="286"/>
    </location>
    <ligand>
        <name>Zn(2+)</name>
        <dbReference type="ChEBI" id="CHEBI:29105"/>
        <note>catalytic</note>
    </ligand>
</feature>
<dbReference type="Proteomes" id="UP000311919">
    <property type="component" value="Unassembled WGS sequence"/>
</dbReference>
<evidence type="ECO:0000313" key="12">
    <source>
        <dbReference type="Proteomes" id="UP000311919"/>
    </source>
</evidence>
<evidence type="ECO:0000256" key="5">
    <source>
        <dbReference type="ARBA" id="ARBA00022833"/>
    </source>
</evidence>
<dbReference type="Pfam" id="PF01457">
    <property type="entry name" value="Peptidase_M8"/>
    <property type="match status" value="1"/>
</dbReference>
<dbReference type="GO" id="GO:0016020">
    <property type="term" value="C:membrane"/>
    <property type="evidence" value="ECO:0007669"/>
    <property type="project" value="InterPro"/>
</dbReference>
<proteinExistence type="inferred from homology"/>
<dbReference type="EMBL" id="SKCS01000090">
    <property type="protein sequence ID" value="TNN17555.1"/>
    <property type="molecule type" value="Genomic_DNA"/>
</dbReference>
<dbReference type="GO" id="GO:0046872">
    <property type="term" value="F:metal ion binding"/>
    <property type="evidence" value="ECO:0007669"/>
    <property type="project" value="UniProtKB-KW"/>
</dbReference>
<evidence type="ECO:0000256" key="8">
    <source>
        <dbReference type="PIRSR" id="PIRSR601577-1"/>
    </source>
</evidence>
<evidence type="ECO:0000256" key="2">
    <source>
        <dbReference type="ARBA" id="ARBA00022670"/>
    </source>
</evidence>
<dbReference type="AlphaFoldDB" id="A0A4Z2DLZ5"/>
<dbReference type="FunFam" id="3.90.132.10:FF:000001">
    <property type="entry name" value="leishmanolysin-like peptidase isoform X2"/>
    <property type="match status" value="1"/>
</dbReference>
<organism evidence="11 12">
    <name type="scientific">Schistosoma japonicum</name>
    <name type="common">Blood fluke</name>
    <dbReference type="NCBI Taxonomy" id="6182"/>
    <lineage>
        <taxon>Eukaryota</taxon>
        <taxon>Metazoa</taxon>
        <taxon>Spiralia</taxon>
        <taxon>Lophotrochozoa</taxon>
        <taxon>Platyhelminthes</taxon>
        <taxon>Trematoda</taxon>
        <taxon>Digenea</taxon>
        <taxon>Strigeidida</taxon>
        <taxon>Schistosomatoidea</taxon>
        <taxon>Schistosomatidae</taxon>
        <taxon>Schistosoma</taxon>
    </lineage>
</organism>
<evidence type="ECO:0000256" key="1">
    <source>
        <dbReference type="ARBA" id="ARBA00005860"/>
    </source>
</evidence>
<keyword evidence="2 10" id="KW-0645">Protease</keyword>
<dbReference type="InterPro" id="IPR001577">
    <property type="entry name" value="Peptidase_M8"/>
</dbReference>
<name>A0A4Z2DLZ5_SCHJA</name>
<dbReference type="EC" id="3.4.24.-" evidence="10"/>
<feature type="binding site" evidence="9">
    <location>
        <position position="183"/>
    </location>
    <ligand>
        <name>Zn(2+)</name>
        <dbReference type="ChEBI" id="CHEBI:29105"/>
        <note>catalytic</note>
    </ligand>
</feature>
<keyword evidence="12" id="KW-1185">Reference proteome</keyword>
<dbReference type="PANTHER" id="PTHR10942:SF0">
    <property type="entry name" value="LEISHMANOLYSIN-LIKE PEPTIDASE"/>
    <property type="match status" value="1"/>
</dbReference>
<evidence type="ECO:0000313" key="11">
    <source>
        <dbReference type="EMBL" id="TNN17555.1"/>
    </source>
</evidence>
<keyword evidence="5 9" id="KW-0862">Zinc</keyword>
<comment type="cofactor">
    <cofactor evidence="9 10">
        <name>Zn(2+)</name>
        <dbReference type="ChEBI" id="CHEBI:29105"/>
    </cofactor>
    <text evidence="9 10">Binds 1 zinc ion per subunit.</text>
</comment>
<feature type="active site" evidence="8">
    <location>
        <position position="180"/>
    </location>
</feature>
<protein>
    <recommendedName>
        <fullName evidence="7 10">Leishmanolysin-like peptidase</fullName>
        <ecNumber evidence="10">3.4.24.-</ecNumber>
    </recommendedName>
</protein>
<keyword evidence="6 9" id="KW-0482">Metalloprotease</keyword>
<accession>A0A4Z2DLZ5</accession>
<dbReference type="Gene3D" id="3.90.132.10">
    <property type="entry name" value="Leishmanolysin , domain 2"/>
    <property type="match status" value="1"/>
</dbReference>
<comment type="similarity">
    <text evidence="1 10">Belongs to the peptidase M8 family.</text>
</comment>
<dbReference type="GO" id="GO:0007155">
    <property type="term" value="P:cell adhesion"/>
    <property type="evidence" value="ECO:0007669"/>
    <property type="project" value="InterPro"/>
</dbReference>
<dbReference type="GO" id="GO:0005737">
    <property type="term" value="C:cytoplasm"/>
    <property type="evidence" value="ECO:0007669"/>
    <property type="project" value="TreeGrafter"/>
</dbReference>
<dbReference type="Gene3D" id="3.10.170.20">
    <property type="match status" value="1"/>
</dbReference>
<dbReference type="Gene3D" id="2.10.55.10">
    <property type="entry name" value="Leishmanolysin domain 3"/>
    <property type="match status" value="1"/>
</dbReference>
<dbReference type="SUPFAM" id="SSF55486">
    <property type="entry name" value="Metalloproteases ('zincins'), catalytic domain"/>
    <property type="match status" value="1"/>
</dbReference>
<dbReference type="OrthoDB" id="527990at2759"/>
<dbReference type="GO" id="GO:0004222">
    <property type="term" value="F:metalloendopeptidase activity"/>
    <property type="evidence" value="ECO:0007669"/>
    <property type="project" value="UniProtKB-UniRule"/>
</dbReference>
<feature type="binding site" evidence="9">
    <location>
        <position position="179"/>
    </location>
    <ligand>
        <name>Zn(2+)</name>
        <dbReference type="ChEBI" id="CHEBI:29105"/>
        <note>catalytic</note>
    </ligand>
</feature>
<evidence type="ECO:0000256" key="6">
    <source>
        <dbReference type="ARBA" id="ARBA00023049"/>
    </source>
</evidence>
<evidence type="ECO:0000256" key="9">
    <source>
        <dbReference type="PIRSR" id="PIRSR601577-2"/>
    </source>
</evidence>
<sequence>MQRGNEFIVGDKFRIQVVMSESIKSLTLFSKFKGVLKKAVKFWTKVMYPKIQSKQQILIERDCSLRVRSKTLPQFHYCPGGCHSTKKCLEFQIPEKYLKDCRLSENDMSKINVTKPADADFVLFVGLNSTSCKNKTLALASICQQDSDTDRPVSATISICSAINYLEDNPNKVKQIITHELAHCFGFMYSMLPYLRYENGDPRTRRNQQTHEPELEKHVNEGLEADQNTIKHVWRTWQTVAGVNGYRRIGLTLPSVVSFARNHFRCNNLDAVDLESDGGTGSDLSHFERRLSVGEIMSAVHDPMASVSGLTLSYFKDSGWYYVNFLMAQLWKWGSNQGCEFIYESCGHFIKRQKWSGQQTSTWCDEVFSRKSDLRCIPHTNGYGYCNLRNHSYYLKPEHTHFNNLANIPISEQQMMGGVDSYADHCPYMSIISRLNPTSMNSHCEDTDNRKFQHMTYGQQHYGKKSRCFNFVRVFLQTRTYISSAGCFRFRCTLQYELRVLFKGIWCICPSRGGTLSIYASHFIEDRLECPSFHDVCSVKEIKERILKRKNKILEDANTIKTNRIL</sequence>
<evidence type="ECO:0000256" key="10">
    <source>
        <dbReference type="RuleBase" id="RU366077"/>
    </source>
</evidence>
<evidence type="ECO:0000256" key="3">
    <source>
        <dbReference type="ARBA" id="ARBA00022723"/>
    </source>
</evidence>
<evidence type="ECO:0000256" key="4">
    <source>
        <dbReference type="ARBA" id="ARBA00022801"/>
    </source>
</evidence>